<comment type="subcellular location">
    <subcellularLocation>
        <location evidence="1">Membrane</location>
        <topology evidence="1">Multi-pass membrane protein</topology>
    </subcellularLocation>
</comment>
<sequence>MAPERGSTGRMSLYLVVAGVTIVFNLAAAVADLTRARFVLDNSAELGIPPRWVVPLGLLKAAGAVGLVVGLAMDVVGLAAAVGLVLFFAGALAVHARARVFHNIAYPGVFFALAVATLVLGMGRT</sequence>
<organism evidence="6 7">
    <name type="scientific">Actinophytocola oryzae</name>
    <dbReference type="NCBI Taxonomy" id="502181"/>
    <lineage>
        <taxon>Bacteria</taxon>
        <taxon>Bacillati</taxon>
        <taxon>Actinomycetota</taxon>
        <taxon>Actinomycetes</taxon>
        <taxon>Pseudonocardiales</taxon>
        <taxon>Pseudonocardiaceae</taxon>
    </lineage>
</organism>
<evidence type="ECO:0000256" key="3">
    <source>
        <dbReference type="ARBA" id="ARBA00022989"/>
    </source>
</evidence>
<dbReference type="GO" id="GO:0016020">
    <property type="term" value="C:membrane"/>
    <property type="evidence" value="ECO:0007669"/>
    <property type="project" value="UniProtKB-SubCell"/>
</dbReference>
<dbReference type="Proteomes" id="UP000294927">
    <property type="component" value="Unassembled WGS sequence"/>
</dbReference>
<keyword evidence="3 5" id="KW-1133">Transmembrane helix</keyword>
<protein>
    <submittedName>
        <fullName evidence="6">DoxX-like protein</fullName>
    </submittedName>
</protein>
<feature type="transmembrane region" description="Helical" evidence="5">
    <location>
        <begin position="12"/>
        <end position="31"/>
    </location>
</feature>
<evidence type="ECO:0000256" key="1">
    <source>
        <dbReference type="ARBA" id="ARBA00004141"/>
    </source>
</evidence>
<evidence type="ECO:0000313" key="6">
    <source>
        <dbReference type="EMBL" id="TDV46844.1"/>
    </source>
</evidence>
<evidence type="ECO:0000256" key="4">
    <source>
        <dbReference type="ARBA" id="ARBA00023136"/>
    </source>
</evidence>
<dbReference type="Pfam" id="PF13564">
    <property type="entry name" value="DoxX_2"/>
    <property type="match status" value="1"/>
</dbReference>
<dbReference type="EMBL" id="SOCP01000010">
    <property type="protein sequence ID" value="TDV46844.1"/>
    <property type="molecule type" value="Genomic_DNA"/>
</dbReference>
<accession>A0A4R7VCL9</accession>
<name>A0A4R7VCL9_9PSEU</name>
<gene>
    <name evidence="6" type="ORF">CLV71_11024</name>
</gene>
<comment type="caution">
    <text evidence="6">The sequence shown here is derived from an EMBL/GenBank/DDBJ whole genome shotgun (WGS) entry which is preliminary data.</text>
</comment>
<dbReference type="InterPro" id="IPR032808">
    <property type="entry name" value="DoxX"/>
</dbReference>
<proteinExistence type="predicted"/>
<dbReference type="AlphaFoldDB" id="A0A4R7VCL9"/>
<evidence type="ECO:0000256" key="2">
    <source>
        <dbReference type="ARBA" id="ARBA00022692"/>
    </source>
</evidence>
<feature type="transmembrane region" description="Helical" evidence="5">
    <location>
        <begin position="104"/>
        <end position="123"/>
    </location>
</feature>
<keyword evidence="4 5" id="KW-0472">Membrane</keyword>
<keyword evidence="2 5" id="KW-0812">Transmembrane</keyword>
<keyword evidence="7" id="KW-1185">Reference proteome</keyword>
<reference evidence="6 7" key="1">
    <citation type="submission" date="2019-03" db="EMBL/GenBank/DDBJ databases">
        <title>Genomic Encyclopedia of Archaeal and Bacterial Type Strains, Phase II (KMG-II): from individual species to whole genera.</title>
        <authorList>
            <person name="Goeker M."/>
        </authorList>
    </citation>
    <scope>NUCLEOTIDE SEQUENCE [LARGE SCALE GENOMIC DNA]</scope>
    <source>
        <strain evidence="6 7">DSM 45499</strain>
    </source>
</reference>
<evidence type="ECO:0000313" key="7">
    <source>
        <dbReference type="Proteomes" id="UP000294927"/>
    </source>
</evidence>
<evidence type="ECO:0000256" key="5">
    <source>
        <dbReference type="SAM" id="Phobius"/>
    </source>
</evidence>